<feature type="compositionally biased region" description="Low complexity" evidence="20">
    <location>
        <begin position="16"/>
        <end position="46"/>
    </location>
</feature>
<evidence type="ECO:0000256" key="15">
    <source>
        <dbReference type="ARBA" id="ARBA00031788"/>
    </source>
</evidence>
<dbReference type="InterPro" id="IPR044911">
    <property type="entry name" value="V-type_ATPase_csu/dsu_dom_3"/>
</dbReference>
<evidence type="ECO:0000256" key="16">
    <source>
        <dbReference type="ARBA" id="ARBA00048612"/>
    </source>
</evidence>
<dbReference type="Gene3D" id="1.10.132.50">
    <property type="entry name" value="ATP synthase (C/AC39) subunit, domain 3"/>
    <property type="match status" value="1"/>
</dbReference>
<organism evidence="21 22">
    <name type="scientific">Eruca vesicaria subsp. sativa</name>
    <name type="common">Garden rocket</name>
    <name type="synonym">Eruca sativa</name>
    <dbReference type="NCBI Taxonomy" id="29727"/>
    <lineage>
        <taxon>Eukaryota</taxon>
        <taxon>Viridiplantae</taxon>
        <taxon>Streptophyta</taxon>
        <taxon>Embryophyta</taxon>
        <taxon>Tracheophyta</taxon>
        <taxon>Spermatophyta</taxon>
        <taxon>Magnoliopsida</taxon>
        <taxon>eudicotyledons</taxon>
        <taxon>Gunneridae</taxon>
        <taxon>Pentapetalae</taxon>
        <taxon>rosids</taxon>
        <taxon>malvids</taxon>
        <taxon>Brassicales</taxon>
        <taxon>Brassicaceae</taxon>
        <taxon>Brassiceae</taxon>
        <taxon>Eruca</taxon>
    </lineage>
</organism>
<comment type="similarity">
    <text evidence="3">Belongs to the NDUFAF7 family.</text>
</comment>
<dbReference type="InterPro" id="IPR002843">
    <property type="entry name" value="ATPase_V0-cplx_csu/dsu"/>
</dbReference>
<feature type="compositionally biased region" description="Polar residues" evidence="20">
    <location>
        <begin position="47"/>
        <end position="60"/>
    </location>
</feature>
<evidence type="ECO:0000256" key="1">
    <source>
        <dbReference type="ARBA" id="ARBA00004148"/>
    </source>
</evidence>
<dbReference type="AlphaFoldDB" id="A0ABC8LZB9"/>
<keyword evidence="22" id="KW-1185">Reference proteome</keyword>
<dbReference type="SUPFAM" id="SSF103486">
    <property type="entry name" value="V-type ATP synthase subunit C"/>
    <property type="match status" value="1"/>
</dbReference>
<evidence type="ECO:0000256" key="19">
    <source>
        <dbReference type="ARBA" id="ARBA00062968"/>
    </source>
</evidence>
<dbReference type="Gene3D" id="3.40.50.12710">
    <property type="match status" value="1"/>
</dbReference>
<dbReference type="EMBL" id="CAKOAT010817375">
    <property type="protein sequence ID" value="CAH8388785.1"/>
    <property type="molecule type" value="Genomic_DNA"/>
</dbReference>
<evidence type="ECO:0000256" key="6">
    <source>
        <dbReference type="ARBA" id="ARBA00019711"/>
    </source>
</evidence>
<dbReference type="InterPro" id="IPR016727">
    <property type="entry name" value="ATPase_V0-cplx_dsu"/>
</dbReference>
<dbReference type="InterPro" id="IPR029063">
    <property type="entry name" value="SAM-dependent_MTases_sf"/>
</dbReference>
<dbReference type="GO" id="GO:0032981">
    <property type="term" value="P:mitochondrial respiratory chain complex I assembly"/>
    <property type="evidence" value="ECO:0007669"/>
    <property type="project" value="UniProtKB-ARBA"/>
</dbReference>
<evidence type="ECO:0000256" key="5">
    <source>
        <dbReference type="ARBA" id="ARBA00011935"/>
    </source>
</evidence>
<dbReference type="EC" id="2.1.1.320" evidence="5"/>
<keyword evidence="13" id="KW-0496">Mitochondrion</keyword>
<evidence type="ECO:0000256" key="8">
    <source>
        <dbReference type="ARBA" id="ARBA00022603"/>
    </source>
</evidence>
<dbReference type="InterPro" id="IPR035067">
    <property type="entry name" value="V-type_ATPase_csu/dsu"/>
</dbReference>
<evidence type="ECO:0000256" key="14">
    <source>
        <dbReference type="ARBA" id="ARBA00030400"/>
    </source>
</evidence>
<evidence type="ECO:0000313" key="21">
    <source>
        <dbReference type="EMBL" id="CAH8388785.1"/>
    </source>
</evidence>
<evidence type="ECO:0000256" key="7">
    <source>
        <dbReference type="ARBA" id="ARBA00022448"/>
    </source>
</evidence>
<dbReference type="InterPro" id="IPR036079">
    <property type="entry name" value="ATPase_csu/dsu_sf"/>
</dbReference>
<keyword evidence="10" id="KW-0375">Hydrogen ion transport</keyword>
<dbReference type="Gene3D" id="1.20.1690.10">
    <property type="entry name" value="V-type ATP synthase subunit C domain"/>
    <property type="match status" value="2"/>
</dbReference>
<keyword evidence="9" id="KW-0808">Transferase</keyword>
<comment type="catalytic activity">
    <reaction evidence="16">
        <text>L-arginyl-[protein] + 2 S-adenosyl-L-methionine = N(omega),N(omega)'-dimethyl-L-arginyl-[protein] + 2 S-adenosyl-L-homocysteine + 2 H(+)</text>
        <dbReference type="Rhea" id="RHEA:48108"/>
        <dbReference type="Rhea" id="RHEA-COMP:10532"/>
        <dbReference type="Rhea" id="RHEA-COMP:11992"/>
        <dbReference type="ChEBI" id="CHEBI:15378"/>
        <dbReference type="ChEBI" id="CHEBI:29965"/>
        <dbReference type="ChEBI" id="CHEBI:57856"/>
        <dbReference type="ChEBI" id="CHEBI:59789"/>
        <dbReference type="ChEBI" id="CHEBI:88221"/>
        <dbReference type="EC" id="2.1.1.320"/>
    </reaction>
</comment>
<dbReference type="GO" id="GO:0032259">
    <property type="term" value="P:methylation"/>
    <property type="evidence" value="ECO:0007669"/>
    <property type="project" value="UniProtKB-KW"/>
</dbReference>
<comment type="function">
    <text evidence="18">Subunit of the integral membrane V0 complex of vacuolar ATPase. Vacuolar ATPase is responsible for acidifying a variety of intracellular compartments in eukaryotic cells, thus providing most of the energy required for transport processes in the vacuolar system.</text>
</comment>
<evidence type="ECO:0000256" key="11">
    <source>
        <dbReference type="ARBA" id="ARBA00022946"/>
    </source>
</evidence>
<evidence type="ECO:0000256" key="9">
    <source>
        <dbReference type="ARBA" id="ARBA00022679"/>
    </source>
</evidence>
<sequence>MLRRLLTQTTSRRLLSSNTPFFSKPSLSPFSSLPSSPDPPSSASSSTTVENVEDSTSAAAGTTISIDRSSLFNPPDHSHEPTPDSELVKHLKSVIKFRGGPISVAEYMEEVLTNPRSGYYMNRDVFGARGDFITSPEVSQMFGEMIGVWSVCLWEQMGKPERVNLIELGPGRGTLMVDLLRGTSKFRNFTESLHIHLVECSPALQKIQHQNLKCVDEGSSEKNAVSSIVGTPVHWHASLEDVPSGVPTIIIAHEFYDALPVHQFQKTPRGWCEKMVDVGEDSQFRFVLSPQPTPAALYLVKRCTWATPEEREKLEHVEISPKSMDLTQEIAKRIGTDGGGALIIDYGMDGMISDSLQAIREHKFVNILDDPGSADLSAYVDFPSIKHSAEEASENVTVHGPMTQSQFLGSLGINFRVDALLQNCDDEQAESLRSGYWRLVGDGEAPFWEGPDEQTPIGMGTRYLAMAIVNRNQGTPAPFQSLPCQSSRSEYLLKGKMYGFEALTFNIHSGYLEAIVRGHRAGLLTTADYNNLCQCENLDDIKMHLSATKYGSYLQNEPSPLHTTTIVEKCTLKLVDDYKHMICQATEPMSTFLEYIRYGHMIDNVVLIVTGTLHERDVQELIEKCHPLGMFDSIATLAVAQNMRELYRLVLVDTPLAPYFSECLTSEDLDDMNIEIMRNTLYKAYLEDFYKFCQKLGGATSEIMSDLLAFEADRRAVNITINSIGTELTREDRKKLYSNFGLLYPYGHEELAICEDIDQVRGVMEKYPPYQAIFSKMSYGESQMLDKAFYEEEVRRLCLAFEQQFHYGVFFAYMRLREQEIRNLMWISECVAQNQKSRIHDSVVYMF</sequence>
<comment type="similarity">
    <text evidence="4">Belongs to the V-ATPase V0D/AC39 subunit family.</text>
</comment>
<dbReference type="GO" id="GO:0005774">
    <property type="term" value="C:vacuolar membrane"/>
    <property type="evidence" value="ECO:0007669"/>
    <property type="project" value="UniProtKB-SubCell"/>
</dbReference>
<dbReference type="Pfam" id="PF02636">
    <property type="entry name" value="Methyltransf_28"/>
    <property type="match status" value="1"/>
</dbReference>
<dbReference type="FunFam" id="3.40.50.12710:FF:000001">
    <property type="entry name" value="Protein arginine methyltransferase NDUFAF7"/>
    <property type="match status" value="1"/>
</dbReference>
<dbReference type="GO" id="GO:0035243">
    <property type="term" value="F:protein-arginine omega-N symmetric methyltransferase activity"/>
    <property type="evidence" value="ECO:0007669"/>
    <property type="project" value="UniProtKB-EC"/>
</dbReference>
<dbReference type="Proteomes" id="UP001642260">
    <property type="component" value="Unassembled WGS sequence"/>
</dbReference>
<dbReference type="FunFam" id="1.20.1690.10:FF:000001">
    <property type="entry name" value="V-type proton ATPase subunit"/>
    <property type="match status" value="1"/>
</dbReference>
<keyword evidence="12" id="KW-0406">Ion transport</keyword>
<evidence type="ECO:0000256" key="3">
    <source>
        <dbReference type="ARBA" id="ARBA00005891"/>
    </source>
</evidence>
<evidence type="ECO:0000256" key="13">
    <source>
        <dbReference type="ARBA" id="ARBA00023128"/>
    </source>
</evidence>
<keyword evidence="7" id="KW-0813">Transport</keyword>
<comment type="subunit">
    <text evidence="19">V-ATPase is a heteromultimeric enzyme composed of a peripheral catalytic V1 complex (components A to H) attached to an integral membrane V0 proton pore complex (components: a, c, c'', d and e).</text>
</comment>
<evidence type="ECO:0000256" key="18">
    <source>
        <dbReference type="ARBA" id="ARBA00059209"/>
    </source>
</evidence>
<reference evidence="21 22" key="1">
    <citation type="submission" date="2022-03" db="EMBL/GenBank/DDBJ databases">
        <authorList>
            <person name="Macdonald S."/>
            <person name="Ahmed S."/>
            <person name="Newling K."/>
        </authorList>
    </citation>
    <scope>NUCLEOTIDE SEQUENCE [LARGE SCALE GENOMIC DNA]</scope>
</reference>
<dbReference type="FunFam" id="1.10.132.50:FF:000002">
    <property type="entry name" value="V-type proton ATPase subunit"/>
    <property type="match status" value="1"/>
</dbReference>
<keyword evidence="11" id="KW-0809">Transit peptide</keyword>
<dbReference type="Pfam" id="PF01992">
    <property type="entry name" value="vATP-synt_AC39"/>
    <property type="match status" value="1"/>
</dbReference>
<dbReference type="InterPro" id="IPR038375">
    <property type="entry name" value="NDUFAF7_sf"/>
</dbReference>
<dbReference type="PANTHER" id="PTHR11028">
    <property type="entry name" value="VACUOLAR ATP SYNTHASE SUBUNIT AC39"/>
    <property type="match status" value="1"/>
</dbReference>
<evidence type="ECO:0000256" key="2">
    <source>
        <dbReference type="ARBA" id="ARBA00004173"/>
    </source>
</evidence>
<protein>
    <recommendedName>
        <fullName evidence="6">Protein arginine methyltransferase NDUFAF7, mitochondrial</fullName>
        <ecNumber evidence="5">2.1.1.320</ecNumber>
    </recommendedName>
    <alternativeName>
        <fullName evidence="15">NADH dehydrogenase [ubiquinone] complex I, assembly factor 7</fullName>
    </alternativeName>
    <alternativeName>
        <fullName evidence="14">Protein midA homolog</fullName>
    </alternativeName>
</protein>
<dbReference type="GO" id="GO:0005739">
    <property type="term" value="C:mitochondrion"/>
    <property type="evidence" value="ECO:0007669"/>
    <property type="project" value="UniProtKB-SubCell"/>
</dbReference>
<evidence type="ECO:0000256" key="4">
    <source>
        <dbReference type="ARBA" id="ARBA00006709"/>
    </source>
</evidence>
<feature type="region of interest" description="Disordered" evidence="20">
    <location>
        <begin position="16"/>
        <end position="60"/>
    </location>
</feature>
<dbReference type="InterPro" id="IPR003788">
    <property type="entry name" value="NDUFAF7"/>
</dbReference>
<evidence type="ECO:0000256" key="17">
    <source>
        <dbReference type="ARBA" id="ARBA00054758"/>
    </source>
</evidence>
<evidence type="ECO:0000313" key="22">
    <source>
        <dbReference type="Proteomes" id="UP001642260"/>
    </source>
</evidence>
<comment type="function">
    <text evidence="17">Arginine methyltransferase involved in the assembly or stability of mitochondrial NADH:ubiquinone oxidoreductase complex (complex I). Acts by mediating symmetric dimethylation of 'Arg-118' of NDUFS2 after it assembles into the complex I, stabilizing the early intermediate complex.</text>
</comment>
<evidence type="ECO:0000256" key="12">
    <source>
        <dbReference type="ARBA" id="ARBA00023065"/>
    </source>
</evidence>
<comment type="caution">
    <text evidence="21">The sequence shown here is derived from an EMBL/GenBank/DDBJ whole genome shotgun (WGS) entry which is preliminary data.</text>
</comment>
<dbReference type="SUPFAM" id="SSF53335">
    <property type="entry name" value="S-adenosyl-L-methionine-dependent methyltransferases"/>
    <property type="match status" value="1"/>
</dbReference>
<proteinExistence type="inferred from homology"/>
<accession>A0ABC8LZB9</accession>
<gene>
    <name evidence="21" type="ORF">ERUC_LOCUS41268</name>
</gene>
<evidence type="ECO:0000256" key="10">
    <source>
        <dbReference type="ARBA" id="ARBA00022781"/>
    </source>
</evidence>
<dbReference type="FunFam" id="1.20.1690.10:FF:000003">
    <property type="entry name" value="V-type proton ATPase subunit"/>
    <property type="match status" value="1"/>
</dbReference>
<keyword evidence="8" id="KW-0489">Methyltransferase</keyword>
<name>A0ABC8LZB9_ERUVS</name>
<evidence type="ECO:0000256" key="20">
    <source>
        <dbReference type="SAM" id="MobiDB-lite"/>
    </source>
</evidence>
<comment type="subcellular location">
    <subcellularLocation>
        <location evidence="2">Mitochondrion</location>
    </subcellularLocation>
    <subcellularLocation>
        <location evidence="1">Vacuole membrane</location>
        <topology evidence="1">Peripheral membrane protein</topology>
    </subcellularLocation>
</comment>
<dbReference type="GO" id="GO:1902600">
    <property type="term" value="P:proton transmembrane transport"/>
    <property type="evidence" value="ECO:0007669"/>
    <property type="project" value="UniProtKB-KW"/>
</dbReference>